<keyword evidence="2" id="KW-0472">Membrane</keyword>
<keyword evidence="2" id="KW-1133">Transmembrane helix</keyword>
<evidence type="ECO:0000256" key="2">
    <source>
        <dbReference type="SAM" id="Phobius"/>
    </source>
</evidence>
<feature type="transmembrane region" description="Helical" evidence="2">
    <location>
        <begin position="200"/>
        <end position="219"/>
    </location>
</feature>
<comment type="caution">
    <text evidence="4">The sequence shown here is derived from an EMBL/GenBank/DDBJ whole genome shotgun (WGS) entry which is preliminary data.</text>
</comment>
<dbReference type="PANTHER" id="PTHR36435:SF1">
    <property type="entry name" value="CAAX AMINO TERMINAL PROTEASE FAMILY PROTEIN"/>
    <property type="match status" value="1"/>
</dbReference>
<feature type="domain" description="CAAX prenyl protease 2/Lysostaphin resistance protein A-like" evidence="3">
    <location>
        <begin position="115"/>
        <end position="203"/>
    </location>
</feature>
<dbReference type="GO" id="GO:0004175">
    <property type="term" value="F:endopeptidase activity"/>
    <property type="evidence" value="ECO:0007669"/>
    <property type="project" value="UniProtKB-ARBA"/>
</dbReference>
<dbReference type="GO" id="GO:0006508">
    <property type="term" value="P:proteolysis"/>
    <property type="evidence" value="ECO:0007669"/>
    <property type="project" value="UniProtKB-KW"/>
</dbReference>
<keyword evidence="4" id="KW-0378">Hydrolase</keyword>
<sequence>MNKESILKRFLYFLLAFLILCIEQAPTIFVRVKDVRAVSLLILVMLLISAGALFLGKRMGLLEGFKTLSSLKAWGMIGLTYLGIYIVTRIGAMVMMWEGVSNSTNQEIIENAHMNPFVLITVTVIMAPIVEELIFRGLLIGRVFNPDSIVGLILSSLLFGLVHMPNSIGVWIIYAGMGFTLGTVYRKFQKLEYCIMAHMINNSIAVSMMLLLQLLAPYIK</sequence>
<keyword evidence="4" id="KW-0645">Protease</keyword>
<feature type="transmembrane region" description="Helical" evidence="2">
    <location>
        <begin position="117"/>
        <end position="135"/>
    </location>
</feature>
<dbReference type="InterPro" id="IPR052710">
    <property type="entry name" value="CAAX_protease"/>
</dbReference>
<dbReference type="PANTHER" id="PTHR36435">
    <property type="entry name" value="SLR1288 PROTEIN"/>
    <property type="match status" value="1"/>
</dbReference>
<proteinExistence type="inferred from homology"/>
<dbReference type="MEROPS" id="G05.007"/>
<dbReference type="GO" id="GO:0080120">
    <property type="term" value="P:CAAX-box protein maturation"/>
    <property type="evidence" value="ECO:0007669"/>
    <property type="project" value="UniProtKB-ARBA"/>
</dbReference>
<feature type="transmembrane region" description="Helical" evidence="2">
    <location>
        <begin position="37"/>
        <end position="55"/>
    </location>
</feature>
<name>A0A0E2Q197_STRTR</name>
<dbReference type="InterPro" id="IPR003675">
    <property type="entry name" value="Rce1/LyrA-like_dom"/>
</dbReference>
<feature type="transmembrane region" description="Helical" evidence="2">
    <location>
        <begin position="76"/>
        <end position="97"/>
    </location>
</feature>
<gene>
    <name evidence="4" type="ORF">X841_10410</name>
</gene>
<dbReference type="PATRIC" id="fig|1433289.7.peg.2161"/>
<evidence type="ECO:0000259" key="3">
    <source>
        <dbReference type="Pfam" id="PF02517"/>
    </source>
</evidence>
<dbReference type="Pfam" id="PF02517">
    <property type="entry name" value="Rce1-like"/>
    <property type="match status" value="1"/>
</dbReference>
<accession>A0A0E2Q197</accession>
<protein>
    <submittedName>
        <fullName evidence="4">CAAX amino terminal protease</fullName>
    </submittedName>
</protein>
<feature type="transmembrane region" description="Helical" evidence="2">
    <location>
        <begin position="144"/>
        <end position="162"/>
    </location>
</feature>
<comment type="similarity">
    <text evidence="1">Belongs to the UPF0177 family.</text>
</comment>
<organism evidence="4 5">
    <name type="scientific">Streptococcus thermophilus M17PTZA496</name>
    <dbReference type="NCBI Taxonomy" id="1433289"/>
    <lineage>
        <taxon>Bacteria</taxon>
        <taxon>Bacillati</taxon>
        <taxon>Bacillota</taxon>
        <taxon>Bacilli</taxon>
        <taxon>Lactobacillales</taxon>
        <taxon>Streptococcaceae</taxon>
        <taxon>Streptococcus</taxon>
    </lineage>
</organism>
<dbReference type="EMBL" id="AZJT01000069">
    <property type="protein sequence ID" value="ETW88097.1"/>
    <property type="molecule type" value="Genomic_DNA"/>
</dbReference>
<dbReference type="HOGENOM" id="CLU_079560_3_0_9"/>
<evidence type="ECO:0000313" key="4">
    <source>
        <dbReference type="EMBL" id="ETW88097.1"/>
    </source>
</evidence>
<reference evidence="5" key="1">
    <citation type="submission" date="2013-12" db="EMBL/GenBank/DDBJ databases">
        <title>Genome sequences of Streptococcus thermophilus strains MTH17CL396 and M17PTZA496 isolated from Fontina cheese in Valle d'Aosta region (Italy).</title>
        <authorList>
            <person name="Treu L."/>
            <person name="Giacomini A."/>
            <person name="Corich V."/>
            <person name="Vendramin V."/>
            <person name="Bovo B."/>
        </authorList>
    </citation>
    <scope>NUCLEOTIDE SEQUENCE [LARGE SCALE GENOMIC DNA]</scope>
    <source>
        <strain evidence="5">M17PTZA496</strain>
    </source>
</reference>
<evidence type="ECO:0000256" key="1">
    <source>
        <dbReference type="ARBA" id="ARBA00009067"/>
    </source>
</evidence>
<dbReference type="RefSeq" id="WP_084826165.1">
    <property type="nucleotide sequence ID" value="NZ_CM002372.1"/>
</dbReference>
<dbReference type="AlphaFoldDB" id="A0A0E2Q197"/>
<dbReference type="Proteomes" id="UP000024559">
    <property type="component" value="Chromosome"/>
</dbReference>
<evidence type="ECO:0000313" key="5">
    <source>
        <dbReference type="Proteomes" id="UP000024559"/>
    </source>
</evidence>
<keyword evidence="2" id="KW-0812">Transmembrane</keyword>